<dbReference type="HOGENOM" id="CLU_052380_0_1_1"/>
<evidence type="ECO:0000313" key="1">
    <source>
        <dbReference type="EMBL" id="KIM34690.1"/>
    </source>
</evidence>
<dbReference type="STRING" id="686832.A0A0C3BCZ9"/>
<reference evidence="2" key="2">
    <citation type="submission" date="2015-01" db="EMBL/GenBank/DDBJ databases">
        <title>Evolutionary Origins and Diversification of the Mycorrhizal Mutualists.</title>
        <authorList>
            <consortium name="DOE Joint Genome Institute"/>
            <consortium name="Mycorrhizal Genomics Consortium"/>
            <person name="Kohler A."/>
            <person name="Kuo A."/>
            <person name="Nagy L.G."/>
            <person name="Floudas D."/>
            <person name="Copeland A."/>
            <person name="Barry K.W."/>
            <person name="Cichocki N."/>
            <person name="Veneault-Fourrey C."/>
            <person name="LaButti K."/>
            <person name="Lindquist E.A."/>
            <person name="Lipzen A."/>
            <person name="Lundell T."/>
            <person name="Morin E."/>
            <person name="Murat C."/>
            <person name="Riley R."/>
            <person name="Ohm R."/>
            <person name="Sun H."/>
            <person name="Tunlid A."/>
            <person name="Henrissat B."/>
            <person name="Grigoriev I.V."/>
            <person name="Hibbett D.S."/>
            <person name="Martin F."/>
        </authorList>
    </citation>
    <scope>NUCLEOTIDE SEQUENCE [LARGE SCALE GENOMIC DNA]</scope>
    <source>
        <strain evidence="2">h7</strain>
    </source>
</reference>
<dbReference type="AlphaFoldDB" id="A0A0C3BCZ9"/>
<sequence>MQAWLRSQGVWRIVDATSLAPTLASAPTEAQTAAFEAWALKSDKAAGWMYLSVEDDQKIHLKGIEGDPVKMWAALRDVHMQKRPGMRFNAYDDLFSIRKQEDENLQTLMNRVDTAIRRIQDLRPNDFDLAKLDEELASMAMI</sequence>
<dbReference type="Pfam" id="PF14223">
    <property type="entry name" value="Retrotran_gag_2"/>
    <property type="match status" value="1"/>
</dbReference>
<evidence type="ECO:0000313" key="2">
    <source>
        <dbReference type="Proteomes" id="UP000053424"/>
    </source>
</evidence>
<protein>
    <submittedName>
        <fullName evidence="1">Uncharacterized protein</fullName>
    </submittedName>
</protein>
<proteinExistence type="predicted"/>
<reference evidence="1 2" key="1">
    <citation type="submission" date="2014-04" db="EMBL/GenBank/DDBJ databases">
        <authorList>
            <consortium name="DOE Joint Genome Institute"/>
            <person name="Kuo A."/>
            <person name="Gay G."/>
            <person name="Dore J."/>
            <person name="Kohler A."/>
            <person name="Nagy L.G."/>
            <person name="Floudas D."/>
            <person name="Copeland A."/>
            <person name="Barry K.W."/>
            <person name="Cichocki N."/>
            <person name="Veneault-Fourrey C."/>
            <person name="LaButti K."/>
            <person name="Lindquist E.A."/>
            <person name="Lipzen A."/>
            <person name="Lundell T."/>
            <person name="Morin E."/>
            <person name="Murat C."/>
            <person name="Sun H."/>
            <person name="Tunlid A."/>
            <person name="Henrissat B."/>
            <person name="Grigoriev I.V."/>
            <person name="Hibbett D.S."/>
            <person name="Martin F."/>
            <person name="Nordberg H.P."/>
            <person name="Cantor M.N."/>
            <person name="Hua S.X."/>
        </authorList>
    </citation>
    <scope>NUCLEOTIDE SEQUENCE [LARGE SCALE GENOMIC DNA]</scope>
    <source>
        <strain evidence="2">h7</strain>
    </source>
</reference>
<dbReference type="OrthoDB" id="3257543at2759"/>
<accession>A0A0C3BCZ9</accession>
<feature type="non-terminal residue" evidence="1">
    <location>
        <position position="142"/>
    </location>
</feature>
<name>A0A0C3BCZ9_HEBCY</name>
<keyword evidence="2" id="KW-1185">Reference proteome</keyword>
<organism evidence="1 2">
    <name type="scientific">Hebeloma cylindrosporum</name>
    <dbReference type="NCBI Taxonomy" id="76867"/>
    <lineage>
        <taxon>Eukaryota</taxon>
        <taxon>Fungi</taxon>
        <taxon>Dikarya</taxon>
        <taxon>Basidiomycota</taxon>
        <taxon>Agaricomycotina</taxon>
        <taxon>Agaricomycetes</taxon>
        <taxon>Agaricomycetidae</taxon>
        <taxon>Agaricales</taxon>
        <taxon>Agaricineae</taxon>
        <taxon>Hymenogastraceae</taxon>
        <taxon>Hebeloma</taxon>
    </lineage>
</organism>
<gene>
    <name evidence="1" type="ORF">M413DRAFT_80174</name>
</gene>
<dbReference type="EMBL" id="KN831876">
    <property type="protein sequence ID" value="KIM34690.1"/>
    <property type="molecule type" value="Genomic_DNA"/>
</dbReference>
<dbReference type="Proteomes" id="UP000053424">
    <property type="component" value="Unassembled WGS sequence"/>
</dbReference>